<feature type="domain" description="EF-hand" evidence="4">
    <location>
        <begin position="6"/>
        <end position="41"/>
    </location>
</feature>
<dbReference type="PROSITE" id="PS50297">
    <property type="entry name" value="ANK_REP_REGION"/>
    <property type="match status" value="1"/>
</dbReference>
<dbReference type="InterPro" id="IPR018247">
    <property type="entry name" value="EF_Hand_1_Ca_BS"/>
</dbReference>
<dbReference type="InterPro" id="IPR002110">
    <property type="entry name" value="Ankyrin_rpt"/>
</dbReference>
<dbReference type="InterPro" id="IPR002048">
    <property type="entry name" value="EF_hand_dom"/>
</dbReference>
<reference evidence="5" key="1">
    <citation type="submission" date="2021-02" db="EMBL/GenBank/DDBJ databases">
        <authorList>
            <person name="Palmer J.M."/>
        </authorList>
    </citation>
    <scope>NUCLEOTIDE SEQUENCE</scope>
    <source>
        <strain evidence="5">SCRP23</strain>
    </source>
</reference>
<dbReference type="FunFam" id="1.10.238.10:FF:000003">
    <property type="entry name" value="Calmodulin A"/>
    <property type="match status" value="1"/>
</dbReference>
<proteinExistence type="predicted"/>
<dbReference type="SMART" id="SM00248">
    <property type="entry name" value="ANK"/>
    <property type="match status" value="2"/>
</dbReference>
<dbReference type="PANTHER" id="PTHR23048:SF0">
    <property type="entry name" value="CALMODULIN LIKE 3"/>
    <property type="match status" value="1"/>
</dbReference>
<evidence type="ECO:0000259" key="4">
    <source>
        <dbReference type="PROSITE" id="PS50222"/>
    </source>
</evidence>
<keyword evidence="3" id="KW-0040">ANK repeat</keyword>
<dbReference type="Proteomes" id="UP000693981">
    <property type="component" value="Unassembled WGS sequence"/>
</dbReference>
<evidence type="ECO:0000256" key="2">
    <source>
        <dbReference type="ARBA" id="ARBA00022737"/>
    </source>
</evidence>
<dbReference type="AlphaFoldDB" id="A0A8T1VDJ6"/>
<dbReference type="CDD" id="cd00051">
    <property type="entry name" value="EFh"/>
    <property type="match status" value="1"/>
</dbReference>
<dbReference type="GO" id="GO:0005509">
    <property type="term" value="F:calcium ion binding"/>
    <property type="evidence" value="ECO:0007669"/>
    <property type="project" value="InterPro"/>
</dbReference>
<accession>A0A8T1VDJ6</accession>
<dbReference type="InterPro" id="IPR050230">
    <property type="entry name" value="CALM/Myosin/TropC-like"/>
</dbReference>
<dbReference type="PROSITE" id="PS00018">
    <property type="entry name" value="EF_HAND_1"/>
    <property type="match status" value="2"/>
</dbReference>
<dbReference type="PANTHER" id="PTHR23048">
    <property type="entry name" value="MYOSIN LIGHT CHAIN 1, 3"/>
    <property type="match status" value="1"/>
</dbReference>
<feature type="repeat" description="ANK" evidence="3">
    <location>
        <begin position="137"/>
        <end position="168"/>
    </location>
</feature>
<sequence length="168" mass="19028">MTDDRELHEAVRAAFACYDQDNNGCIDVTELRHVVTDLGGVLTDRDLRKALRILDRDSNGVIDQDEFTKWWAEQSEDNEAATGEVEKALMRIKELGRKKFRVDIHTASWNGFEDVVERLVENGSQLVNEKDATEFGNSNTPLHYAAYQGHRDVCRALVGVNVSYARLS</sequence>
<dbReference type="SMART" id="SM00054">
    <property type="entry name" value="EFh"/>
    <property type="match status" value="2"/>
</dbReference>
<name>A0A8T1VDJ6_9STRA</name>
<dbReference type="GO" id="GO:0016460">
    <property type="term" value="C:myosin II complex"/>
    <property type="evidence" value="ECO:0007669"/>
    <property type="project" value="TreeGrafter"/>
</dbReference>
<protein>
    <recommendedName>
        <fullName evidence="1">Calmodulin</fullName>
    </recommendedName>
</protein>
<keyword evidence="2" id="KW-0677">Repeat</keyword>
<evidence type="ECO:0000313" key="5">
    <source>
        <dbReference type="EMBL" id="KAG7379397.1"/>
    </source>
</evidence>
<evidence type="ECO:0000256" key="3">
    <source>
        <dbReference type="PROSITE-ProRule" id="PRU00023"/>
    </source>
</evidence>
<keyword evidence="6" id="KW-1185">Reference proteome</keyword>
<dbReference type="PROSITE" id="PS50088">
    <property type="entry name" value="ANK_REPEAT"/>
    <property type="match status" value="1"/>
</dbReference>
<evidence type="ECO:0000313" key="6">
    <source>
        <dbReference type="Proteomes" id="UP000693981"/>
    </source>
</evidence>
<comment type="caution">
    <text evidence="5">The sequence shown here is derived from an EMBL/GenBank/DDBJ whole genome shotgun (WGS) entry which is preliminary data.</text>
</comment>
<evidence type="ECO:0000256" key="1">
    <source>
        <dbReference type="ARBA" id="ARBA00020786"/>
    </source>
</evidence>
<organism evidence="5 6">
    <name type="scientific">Phytophthora boehmeriae</name>
    <dbReference type="NCBI Taxonomy" id="109152"/>
    <lineage>
        <taxon>Eukaryota</taxon>
        <taxon>Sar</taxon>
        <taxon>Stramenopiles</taxon>
        <taxon>Oomycota</taxon>
        <taxon>Peronosporomycetes</taxon>
        <taxon>Peronosporales</taxon>
        <taxon>Peronosporaceae</taxon>
        <taxon>Phytophthora</taxon>
    </lineage>
</organism>
<dbReference type="EMBL" id="JAGDFL010000952">
    <property type="protein sequence ID" value="KAG7379397.1"/>
    <property type="molecule type" value="Genomic_DNA"/>
</dbReference>
<dbReference type="OrthoDB" id="26525at2759"/>
<dbReference type="PROSITE" id="PS50222">
    <property type="entry name" value="EF_HAND_2"/>
    <property type="match status" value="2"/>
</dbReference>
<dbReference type="Pfam" id="PF12796">
    <property type="entry name" value="Ank_2"/>
    <property type="match status" value="1"/>
</dbReference>
<feature type="domain" description="EF-hand" evidence="4">
    <location>
        <begin position="42"/>
        <end position="77"/>
    </location>
</feature>
<dbReference type="Pfam" id="PF13499">
    <property type="entry name" value="EF-hand_7"/>
    <property type="match status" value="1"/>
</dbReference>
<gene>
    <name evidence="5" type="ORF">PHYBOEH_011953</name>
</gene>